<protein>
    <submittedName>
        <fullName evidence="1">Uncharacterized protein</fullName>
    </submittedName>
</protein>
<evidence type="ECO:0000313" key="1">
    <source>
        <dbReference type="EMBL" id="AKU98815.1"/>
    </source>
</evidence>
<name>A0A0K1PZ59_9BACT</name>
<proteinExistence type="predicted"/>
<gene>
    <name evidence="1" type="ORF">AKJ09_05479</name>
</gene>
<dbReference type="AlphaFoldDB" id="A0A0K1PZ59"/>
<evidence type="ECO:0000313" key="2">
    <source>
        <dbReference type="Proteomes" id="UP000064967"/>
    </source>
</evidence>
<dbReference type="KEGG" id="llu:AKJ09_05479"/>
<reference evidence="1 2" key="1">
    <citation type="submission" date="2015-08" db="EMBL/GenBank/DDBJ databases">
        <authorList>
            <person name="Babu N.S."/>
            <person name="Beckwith C.J."/>
            <person name="Beseler K.G."/>
            <person name="Brison A."/>
            <person name="Carone J.V."/>
            <person name="Caskin T.P."/>
            <person name="Diamond M."/>
            <person name="Durham M.E."/>
            <person name="Foxe J.M."/>
            <person name="Go M."/>
            <person name="Henderson B.A."/>
            <person name="Jones I.B."/>
            <person name="McGettigan J.A."/>
            <person name="Micheletti S.J."/>
            <person name="Nasrallah M.E."/>
            <person name="Ortiz D."/>
            <person name="Piller C.R."/>
            <person name="Privatt S.R."/>
            <person name="Schneider S.L."/>
            <person name="Sharp S."/>
            <person name="Smith T.C."/>
            <person name="Stanton J.D."/>
            <person name="Ullery H.E."/>
            <person name="Wilson R.J."/>
            <person name="Serrano M.G."/>
            <person name="Buck G."/>
            <person name="Lee V."/>
            <person name="Wang Y."/>
            <person name="Carvalho R."/>
            <person name="Voegtly L."/>
            <person name="Shi R."/>
            <person name="Duckworth R."/>
            <person name="Johnson A."/>
            <person name="Loviza R."/>
            <person name="Walstead R."/>
            <person name="Shah Z."/>
            <person name="Kiflezghi M."/>
            <person name="Wade K."/>
            <person name="Ball S.L."/>
            <person name="Bradley K.W."/>
            <person name="Asai D.J."/>
            <person name="Bowman C.A."/>
            <person name="Russell D.A."/>
            <person name="Pope W.H."/>
            <person name="Jacobs-Sera D."/>
            <person name="Hendrix R.W."/>
            <person name="Hatfull G.F."/>
        </authorList>
    </citation>
    <scope>NUCLEOTIDE SEQUENCE [LARGE SCALE GENOMIC DNA]</scope>
    <source>
        <strain evidence="1 2">DSM 27648</strain>
    </source>
</reference>
<dbReference type="EMBL" id="CP012333">
    <property type="protein sequence ID" value="AKU98815.1"/>
    <property type="molecule type" value="Genomic_DNA"/>
</dbReference>
<organism evidence="1 2">
    <name type="scientific">Labilithrix luteola</name>
    <dbReference type="NCBI Taxonomy" id="1391654"/>
    <lineage>
        <taxon>Bacteria</taxon>
        <taxon>Pseudomonadati</taxon>
        <taxon>Myxococcota</taxon>
        <taxon>Polyangia</taxon>
        <taxon>Polyangiales</taxon>
        <taxon>Labilitrichaceae</taxon>
        <taxon>Labilithrix</taxon>
    </lineage>
</organism>
<dbReference type="RefSeq" id="WP_146649875.1">
    <property type="nucleotide sequence ID" value="NZ_CP012333.1"/>
</dbReference>
<sequence>MITMHLTSEDAQFLREQLASHTAHVEDELQHTGKQGAKKTLAGDLEHLQNLITQLSGAIEGLVVEPDDPAAEQRPAADS</sequence>
<keyword evidence="2" id="KW-1185">Reference proteome</keyword>
<accession>A0A0K1PZ59</accession>
<dbReference type="STRING" id="1391654.AKJ09_05479"/>
<dbReference type="Proteomes" id="UP000064967">
    <property type="component" value="Chromosome"/>
</dbReference>